<keyword evidence="8" id="KW-0472">Membrane</keyword>
<comment type="similarity">
    <text evidence="11">Belongs to the small GTPase superfamily. Rheb family.</text>
</comment>
<organism evidence="13 14">
    <name type="scientific">Jaminaea rosea</name>
    <dbReference type="NCBI Taxonomy" id="1569628"/>
    <lineage>
        <taxon>Eukaryota</taxon>
        <taxon>Fungi</taxon>
        <taxon>Dikarya</taxon>
        <taxon>Basidiomycota</taxon>
        <taxon>Ustilaginomycotina</taxon>
        <taxon>Exobasidiomycetes</taxon>
        <taxon>Microstromatales</taxon>
        <taxon>Microstromatales incertae sedis</taxon>
        <taxon>Jaminaea</taxon>
    </lineage>
</organism>
<keyword evidence="7" id="KW-0342">GTP-binding</keyword>
<proteinExistence type="inferred from homology"/>
<evidence type="ECO:0000256" key="4">
    <source>
        <dbReference type="ARBA" id="ARBA00022741"/>
    </source>
</evidence>
<dbReference type="Proteomes" id="UP000245884">
    <property type="component" value="Unassembled WGS sequence"/>
</dbReference>
<dbReference type="PRINTS" id="PR00449">
    <property type="entry name" value="RASTRNSFRMNG"/>
</dbReference>
<dbReference type="PROSITE" id="PS51421">
    <property type="entry name" value="RAS"/>
    <property type="match status" value="1"/>
</dbReference>
<evidence type="ECO:0000256" key="1">
    <source>
        <dbReference type="ARBA" id="ARBA00004342"/>
    </source>
</evidence>
<name>A0A316UTD5_9BASI</name>
<sequence>MASSSATSPPSHKPKRKFAVLGSRSVGKSSLVVRYVEDAFVDSYYPTIENVFNKNIKYKGKDYDCDIIDTAGQDEYSILNSRHAIGIHGYVLVYSIALRSSFEMVQTVYDKILNYTGTETIPCVVVGQKSDLHVQRQVSEEEGKQLAASLKAAWTETSARHNANVAKVFELMLAETEKGTTEGGPEPQPSKCSVM</sequence>
<dbReference type="GO" id="GO:0007165">
    <property type="term" value="P:signal transduction"/>
    <property type="evidence" value="ECO:0007669"/>
    <property type="project" value="InterPro"/>
</dbReference>
<protein>
    <submittedName>
        <fullName evidence="13">Putative ras-related GTP-binding protein</fullName>
    </submittedName>
</protein>
<evidence type="ECO:0000256" key="11">
    <source>
        <dbReference type="ARBA" id="ARBA00037969"/>
    </source>
</evidence>
<dbReference type="PROSITE" id="PS51420">
    <property type="entry name" value="RHO"/>
    <property type="match status" value="1"/>
</dbReference>
<keyword evidence="9" id="KW-0449">Lipoprotein</keyword>
<dbReference type="NCBIfam" id="TIGR00231">
    <property type="entry name" value="small_GTP"/>
    <property type="match status" value="1"/>
</dbReference>
<dbReference type="EMBL" id="KZ819665">
    <property type="protein sequence ID" value="PWN28550.1"/>
    <property type="molecule type" value="Genomic_DNA"/>
</dbReference>
<keyword evidence="10" id="KW-0636">Prenylation</keyword>
<evidence type="ECO:0000313" key="14">
    <source>
        <dbReference type="Proteomes" id="UP000245884"/>
    </source>
</evidence>
<evidence type="ECO:0000256" key="12">
    <source>
        <dbReference type="ARBA" id="ARBA00049117"/>
    </source>
</evidence>
<dbReference type="SMART" id="SM00173">
    <property type="entry name" value="RAS"/>
    <property type="match status" value="1"/>
</dbReference>
<dbReference type="PROSITE" id="PS51419">
    <property type="entry name" value="RAB"/>
    <property type="match status" value="1"/>
</dbReference>
<dbReference type="GO" id="GO:0005886">
    <property type="term" value="C:plasma membrane"/>
    <property type="evidence" value="ECO:0007669"/>
    <property type="project" value="UniProtKB-SubCell"/>
</dbReference>
<dbReference type="OrthoDB" id="5976022at2759"/>
<evidence type="ECO:0000256" key="10">
    <source>
        <dbReference type="ARBA" id="ARBA00023289"/>
    </source>
</evidence>
<dbReference type="Gene3D" id="3.40.50.300">
    <property type="entry name" value="P-loop containing nucleotide triphosphate hydrolases"/>
    <property type="match status" value="1"/>
</dbReference>
<evidence type="ECO:0000256" key="3">
    <source>
        <dbReference type="ARBA" id="ARBA00022723"/>
    </source>
</evidence>
<evidence type="ECO:0000256" key="6">
    <source>
        <dbReference type="ARBA" id="ARBA00022842"/>
    </source>
</evidence>
<dbReference type="InterPro" id="IPR001806">
    <property type="entry name" value="Small_GTPase"/>
</dbReference>
<dbReference type="GeneID" id="37029998"/>
<dbReference type="InterPro" id="IPR005225">
    <property type="entry name" value="Small_GTP-bd"/>
</dbReference>
<evidence type="ECO:0000256" key="8">
    <source>
        <dbReference type="ARBA" id="ARBA00023136"/>
    </source>
</evidence>
<dbReference type="SMART" id="SM00174">
    <property type="entry name" value="RHO"/>
    <property type="match status" value="1"/>
</dbReference>
<dbReference type="GO" id="GO:0005525">
    <property type="term" value="F:GTP binding"/>
    <property type="evidence" value="ECO:0007669"/>
    <property type="project" value="UniProtKB-KW"/>
</dbReference>
<comment type="subcellular location">
    <subcellularLocation>
        <location evidence="1">Cell membrane</location>
        <topology evidence="1">Lipid-anchor</topology>
        <orientation evidence="1">Cytoplasmic side</orientation>
    </subcellularLocation>
</comment>
<dbReference type="GO" id="GO:0046872">
    <property type="term" value="F:metal ion binding"/>
    <property type="evidence" value="ECO:0007669"/>
    <property type="project" value="UniProtKB-KW"/>
</dbReference>
<dbReference type="SUPFAM" id="SSF52540">
    <property type="entry name" value="P-loop containing nucleoside triphosphate hydrolases"/>
    <property type="match status" value="1"/>
</dbReference>
<keyword evidence="2" id="KW-0488">Methylation</keyword>
<keyword evidence="4" id="KW-0547">Nucleotide-binding</keyword>
<evidence type="ECO:0000313" key="13">
    <source>
        <dbReference type="EMBL" id="PWN28550.1"/>
    </source>
</evidence>
<dbReference type="FunFam" id="3.40.50.300:FF:000273">
    <property type="entry name" value="GTP-binding protein Rheb homolog"/>
    <property type="match status" value="1"/>
</dbReference>
<evidence type="ECO:0000256" key="2">
    <source>
        <dbReference type="ARBA" id="ARBA00022481"/>
    </source>
</evidence>
<keyword evidence="14" id="KW-1185">Reference proteome</keyword>
<comment type="catalytic activity">
    <reaction evidence="12">
        <text>GTP + H2O = GDP + phosphate + H(+)</text>
        <dbReference type="Rhea" id="RHEA:19669"/>
        <dbReference type="ChEBI" id="CHEBI:15377"/>
        <dbReference type="ChEBI" id="CHEBI:15378"/>
        <dbReference type="ChEBI" id="CHEBI:37565"/>
        <dbReference type="ChEBI" id="CHEBI:43474"/>
        <dbReference type="ChEBI" id="CHEBI:58189"/>
    </reaction>
    <physiologicalReaction direction="left-to-right" evidence="12">
        <dbReference type="Rhea" id="RHEA:19670"/>
    </physiologicalReaction>
</comment>
<gene>
    <name evidence="13" type="ORF">BDZ90DRAFT_259585</name>
</gene>
<dbReference type="InterPro" id="IPR027417">
    <property type="entry name" value="P-loop_NTPase"/>
</dbReference>
<dbReference type="GO" id="GO:0003924">
    <property type="term" value="F:GTPase activity"/>
    <property type="evidence" value="ECO:0007669"/>
    <property type="project" value="InterPro"/>
</dbReference>
<dbReference type="CDD" id="cd04137">
    <property type="entry name" value="RheB"/>
    <property type="match status" value="1"/>
</dbReference>
<dbReference type="PANTHER" id="PTHR24070">
    <property type="entry name" value="RAS, DI-RAS, AND RHEB FAMILY MEMBERS OF SMALL GTPASE SUPERFAMILY"/>
    <property type="match status" value="1"/>
</dbReference>
<accession>A0A316UTD5</accession>
<evidence type="ECO:0000256" key="9">
    <source>
        <dbReference type="ARBA" id="ARBA00023288"/>
    </source>
</evidence>
<dbReference type="Pfam" id="PF00071">
    <property type="entry name" value="Ras"/>
    <property type="match status" value="1"/>
</dbReference>
<dbReference type="STRING" id="1569628.A0A316UTD5"/>
<keyword evidence="5" id="KW-0378">Hydrolase</keyword>
<dbReference type="SMART" id="SM00175">
    <property type="entry name" value="RAB"/>
    <property type="match status" value="1"/>
</dbReference>
<evidence type="ECO:0000256" key="7">
    <source>
        <dbReference type="ARBA" id="ARBA00023134"/>
    </source>
</evidence>
<keyword evidence="6" id="KW-0460">Magnesium</keyword>
<dbReference type="RefSeq" id="XP_025363162.1">
    <property type="nucleotide sequence ID" value="XM_025508175.1"/>
</dbReference>
<keyword evidence="3" id="KW-0479">Metal-binding</keyword>
<evidence type="ECO:0000256" key="5">
    <source>
        <dbReference type="ARBA" id="ARBA00022801"/>
    </source>
</evidence>
<reference evidence="13 14" key="1">
    <citation type="journal article" date="2018" name="Mol. Biol. Evol.">
        <title>Broad Genomic Sampling Reveals a Smut Pathogenic Ancestry of the Fungal Clade Ustilaginomycotina.</title>
        <authorList>
            <person name="Kijpornyongpan T."/>
            <person name="Mondo S.J."/>
            <person name="Barry K."/>
            <person name="Sandor L."/>
            <person name="Lee J."/>
            <person name="Lipzen A."/>
            <person name="Pangilinan J."/>
            <person name="LaButti K."/>
            <person name="Hainaut M."/>
            <person name="Henrissat B."/>
            <person name="Grigoriev I.V."/>
            <person name="Spatafora J.W."/>
            <person name="Aime M.C."/>
        </authorList>
    </citation>
    <scope>NUCLEOTIDE SEQUENCE [LARGE SCALE GENOMIC DNA]</scope>
    <source>
        <strain evidence="13 14">MCA 5214</strain>
    </source>
</reference>
<dbReference type="AlphaFoldDB" id="A0A316UTD5"/>
<dbReference type="InterPro" id="IPR020849">
    <property type="entry name" value="Small_GTPase_Ras-type"/>
</dbReference>